<dbReference type="OrthoDB" id="9796486at2"/>
<sequence length="81" mass="8957">MALNARVGLLFVDFDSGQLVQIAGNATIDHDSTERAHDAGALRLLHVRIDVVRRLTGVMALRWGREAQLSPHLVATGEWRD</sequence>
<dbReference type="Proteomes" id="UP000242205">
    <property type="component" value="Chromosome"/>
</dbReference>
<dbReference type="EMBL" id="CP025682">
    <property type="protein sequence ID" value="AUN94479.1"/>
    <property type="molecule type" value="Genomic_DNA"/>
</dbReference>
<accession>A0A2I6S5F3</accession>
<organism evidence="1 2">
    <name type="scientific">Pseudazoarcus pumilus</name>
    <dbReference type="NCBI Taxonomy" id="2067960"/>
    <lineage>
        <taxon>Bacteria</taxon>
        <taxon>Pseudomonadati</taxon>
        <taxon>Pseudomonadota</taxon>
        <taxon>Betaproteobacteria</taxon>
        <taxon>Rhodocyclales</taxon>
        <taxon>Zoogloeaceae</taxon>
        <taxon>Pseudazoarcus</taxon>
    </lineage>
</organism>
<reference evidence="1 2" key="1">
    <citation type="submission" date="2018-01" db="EMBL/GenBank/DDBJ databases">
        <authorList>
            <person name="Fu G.-Y."/>
        </authorList>
    </citation>
    <scope>NUCLEOTIDE SEQUENCE [LARGE SCALE GENOMIC DNA]</scope>
    <source>
        <strain evidence="1 2">SY39</strain>
    </source>
</reference>
<name>A0A2I6S5F3_9RHOO</name>
<protein>
    <submittedName>
        <fullName evidence="1">Uncharacterized protein</fullName>
    </submittedName>
</protein>
<dbReference type="AlphaFoldDB" id="A0A2I6S5F3"/>
<dbReference type="KEGG" id="atw:C0099_05700"/>
<evidence type="ECO:0000313" key="1">
    <source>
        <dbReference type="EMBL" id="AUN94479.1"/>
    </source>
</evidence>
<gene>
    <name evidence="1" type="ORF">C0099_05700</name>
</gene>
<evidence type="ECO:0000313" key="2">
    <source>
        <dbReference type="Proteomes" id="UP000242205"/>
    </source>
</evidence>
<proteinExistence type="predicted"/>
<keyword evidence="2" id="KW-1185">Reference proteome</keyword>